<comment type="similarity">
    <text evidence="1">Belongs to the DP1 family.</text>
</comment>
<keyword evidence="3" id="KW-1185">Reference proteome</keyword>
<comment type="subcellular location">
    <subcellularLocation>
        <location evidence="1">Membrane</location>
        <topology evidence="1">Multi-pass membrane protein</topology>
    </subcellularLocation>
</comment>
<dbReference type="AlphaFoldDB" id="A0AAP0IN70"/>
<dbReference type="Pfam" id="PF03134">
    <property type="entry name" value="TB2_DP1_HVA22"/>
    <property type="match status" value="1"/>
</dbReference>
<keyword evidence="1" id="KW-0472">Membrane</keyword>
<dbReference type="Proteomes" id="UP001417504">
    <property type="component" value="Unassembled WGS sequence"/>
</dbReference>
<feature type="transmembrane region" description="Helical" evidence="1">
    <location>
        <begin position="14"/>
        <end position="32"/>
    </location>
</feature>
<accession>A0AAP0IN70</accession>
<comment type="caution">
    <text evidence="2">The sequence shown here is derived from an EMBL/GenBank/DDBJ whole genome shotgun (WGS) entry which is preliminary data.</text>
</comment>
<organism evidence="2 3">
    <name type="scientific">Stephania japonica</name>
    <dbReference type="NCBI Taxonomy" id="461633"/>
    <lineage>
        <taxon>Eukaryota</taxon>
        <taxon>Viridiplantae</taxon>
        <taxon>Streptophyta</taxon>
        <taxon>Embryophyta</taxon>
        <taxon>Tracheophyta</taxon>
        <taxon>Spermatophyta</taxon>
        <taxon>Magnoliopsida</taxon>
        <taxon>Ranunculales</taxon>
        <taxon>Menispermaceae</taxon>
        <taxon>Menispermoideae</taxon>
        <taxon>Cissampelideae</taxon>
        <taxon>Stephania</taxon>
    </lineage>
</organism>
<dbReference type="EMBL" id="JBBNAE010000006">
    <property type="protein sequence ID" value="KAK9117602.1"/>
    <property type="molecule type" value="Genomic_DNA"/>
</dbReference>
<evidence type="ECO:0000256" key="1">
    <source>
        <dbReference type="RuleBase" id="RU362006"/>
    </source>
</evidence>
<sequence>MGHFWTLMTHLHSVAGPVVMLMYPLYASVVAIETTSKIDDEQWLAYWILYSFFTLMEMALNPVLAWIPLWYDIKLLLMAWLVLPQFRGSAFIYERFVREKLIKEYYGVNFVKDHTSSGHLEKSKKGKHETH</sequence>
<reference evidence="2 3" key="1">
    <citation type="submission" date="2024-01" db="EMBL/GenBank/DDBJ databases">
        <title>Genome assemblies of Stephania.</title>
        <authorList>
            <person name="Yang L."/>
        </authorList>
    </citation>
    <scope>NUCLEOTIDE SEQUENCE [LARGE SCALE GENOMIC DNA]</scope>
    <source>
        <strain evidence="2">QJT</strain>
        <tissue evidence="2">Leaf</tissue>
    </source>
</reference>
<feature type="transmembrane region" description="Helical" evidence="1">
    <location>
        <begin position="73"/>
        <end position="93"/>
    </location>
</feature>
<dbReference type="GO" id="GO:0016020">
    <property type="term" value="C:membrane"/>
    <property type="evidence" value="ECO:0007669"/>
    <property type="project" value="UniProtKB-SubCell"/>
</dbReference>
<keyword evidence="1" id="KW-0812">Transmembrane</keyword>
<protein>
    <recommendedName>
        <fullName evidence="1">HVA22-like protein</fullName>
    </recommendedName>
</protein>
<proteinExistence type="inferred from homology"/>
<evidence type="ECO:0000313" key="3">
    <source>
        <dbReference type="Proteomes" id="UP001417504"/>
    </source>
</evidence>
<keyword evidence="1" id="KW-1133">Transmembrane helix</keyword>
<gene>
    <name evidence="2" type="ORF">Sjap_016549</name>
</gene>
<feature type="transmembrane region" description="Helical" evidence="1">
    <location>
        <begin position="44"/>
        <end position="67"/>
    </location>
</feature>
<evidence type="ECO:0000313" key="2">
    <source>
        <dbReference type="EMBL" id="KAK9117602.1"/>
    </source>
</evidence>
<dbReference type="InterPro" id="IPR004345">
    <property type="entry name" value="TB2_DP1_HVA22"/>
</dbReference>
<dbReference type="PANTHER" id="PTHR12300:SF139">
    <property type="entry name" value="HVA22-LIKE PROTEIN E"/>
    <property type="match status" value="1"/>
</dbReference>
<dbReference type="PANTHER" id="PTHR12300">
    <property type="entry name" value="HVA22-LIKE PROTEINS"/>
    <property type="match status" value="1"/>
</dbReference>
<name>A0AAP0IN70_9MAGN</name>